<dbReference type="InterPro" id="IPR017441">
    <property type="entry name" value="Protein_kinase_ATP_BS"/>
</dbReference>
<dbReference type="Gene3D" id="1.10.510.10">
    <property type="entry name" value="Transferase(Phosphotransferase) domain 1"/>
    <property type="match status" value="1"/>
</dbReference>
<reference evidence="10 11" key="1">
    <citation type="submission" date="2021-02" db="EMBL/GenBank/DDBJ databases">
        <title>De Novo genome assembly of isolated myxobacteria.</title>
        <authorList>
            <person name="Stevens D.C."/>
        </authorList>
    </citation>
    <scope>NUCLEOTIDE SEQUENCE [LARGE SCALE GENOMIC DNA]</scope>
    <source>
        <strain evidence="11">SCPEA02</strain>
    </source>
</reference>
<keyword evidence="11" id="KW-1185">Reference proteome</keyword>
<dbReference type="SMART" id="SM00220">
    <property type="entry name" value="S_TKc"/>
    <property type="match status" value="1"/>
</dbReference>
<evidence type="ECO:0000256" key="3">
    <source>
        <dbReference type="ARBA" id="ARBA00022679"/>
    </source>
</evidence>
<dbReference type="SUPFAM" id="SSF52540">
    <property type="entry name" value="P-loop containing nucleoside triphosphate hydrolases"/>
    <property type="match status" value="1"/>
</dbReference>
<keyword evidence="4 7" id="KW-0547">Nucleotide-binding</keyword>
<evidence type="ECO:0000313" key="10">
    <source>
        <dbReference type="EMBL" id="QSQ20492.1"/>
    </source>
</evidence>
<dbReference type="PROSITE" id="PS50011">
    <property type="entry name" value="PROTEIN_KINASE_DOM"/>
    <property type="match status" value="1"/>
</dbReference>
<organism evidence="10 11">
    <name type="scientific">Pyxidicoccus parkwayensis</name>
    <dbReference type="NCBI Taxonomy" id="2813578"/>
    <lineage>
        <taxon>Bacteria</taxon>
        <taxon>Pseudomonadati</taxon>
        <taxon>Myxococcota</taxon>
        <taxon>Myxococcia</taxon>
        <taxon>Myxococcales</taxon>
        <taxon>Cystobacterineae</taxon>
        <taxon>Myxococcaceae</taxon>
        <taxon>Pyxidicoccus</taxon>
    </lineage>
</organism>
<dbReference type="Proteomes" id="UP000662747">
    <property type="component" value="Chromosome"/>
</dbReference>
<dbReference type="Pfam" id="PF20703">
    <property type="entry name" value="nSTAND1"/>
    <property type="match status" value="1"/>
</dbReference>
<feature type="domain" description="Protein kinase" evidence="9">
    <location>
        <begin position="19"/>
        <end position="325"/>
    </location>
</feature>
<evidence type="ECO:0000256" key="6">
    <source>
        <dbReference type="ARBA" id="ARBA00022840"/>
    </source>
</evidence>
<comment type="similarity">
    <text evidence="1">Belongs to the protein kinase superfamily. NEK Ser/Thr protein kinase family. NIMA subfamily.</text>
</comment>
<dbReference type="InterPro" id="IPR042095">
    <property type="entry name" value="SUMF_sf"/>
</dbReference>
<dbReference type="Pfam" id="PF00069">
    <property type="entry name" value="Pkinase"/>
    <property type="match status" value="2"/>
</dbReference>
<keyword evidence="3" id="KW-0808">Transferase</keyword>
<dbReference type="PROSITE" id="PS00675">
    <property type="entry name" value="SIGMA54_INTERACT_1"/>
    <property type="match status" value="1"/>
</dbReference>
<dbReference type="SUPFAM" id="SSF56112">
    <property type="entry name" value="Protein kinase-like (PK-like)"/>
    <property type="match status" value="1"/>
</dbReference>
<dbReference type="PROSITE" id="PS00107">
    <property type="entry name" value="PROTEIN_KINASE_ATP"/>
    <property type="match status" value="1"/>
</dbReference>
<accession>A0ABX7NNQ2</accession>
<feature type="binding site" evidence="7">
    <location>
        <position position="48"/>
    </location>
    <ligand>
        <name>ATP</name>
        <dbReference type="ChEBI" id="CHEBI:30616"/>
    </ligand>
</feature>
<dbReference type="SUPFAM" id="SSF56436">
    <property type="entry name" value="C-type lectin-like"/>
    <property type="match status" value="1"/>
</dbReference>
<gene>
    <name evidence="10" type="ORF">JY651_35380</name>
</gene>
<dbReference type="PANTHER" id="PTHR43671">
    <property type="entry name" value="SERINE/THREONINE-PROTEIN KINASE NEK"/>
    <property type="match status" value="1"/>
</dbReference>
<keyword evidence="6 7" id="KW-0067">ATP-binding</keyword>
<dbReference type="InterPro" id="IPR016187">
    <property type="entry name" value="CTDL_fold"/>
</dbReference>
<evidence type="ECO:0000256" key="1">
    <source>
        <dbReference type="ARBA" id="ARBA00010886"/>
    </source>
</evidence>
<dbReference type="PANTHER" id="PTHR43671:SF13">
    <property type="entry name" value="SERINE_THREONINE-PROTEIN KINASE NEK2"/>
    <property type="match status" value="1"/>
</dbReference>
<evidence type="ECO:0000256" key="2">
    <source>
        <dbReference type="ARBA" id="ARBA00012513"/>
    </source>
</evidence>
<dbReference type="InterPro" id="IPR005532">
    <property type="entry name" value="SUMF_dom"/>
</dbReference>
<feature type="region of interest" description="Disordered" evidence="8">
    <location>
        <begin position="200"/>
        <end position="226"/>
    </location>
</feature>
<evidence type="ECO:0000256" key="4">
    <source>
        <dbReference type="ARBA" id="ARBA00022741"/>
    </source>
</evidence>
<dbReference type="InterPro" id="IPR050660">
    <property type="entry name" value="NEK_Ser/Thr_kinase"/>
</dbReference>
<dbReference type="Gene3D" id="3.90.1580.10">
    <property type="entry name" value="paralog of FGE (formylglycine-generating enzyme)"/>
    <property type="match status" value="1"/>
</dbReference>
<evidence type="ECO:0000256" key="8">
    <source>
        <dbReference type="SAM" id="MobiDB-lite"/>
    </source>
</evidence>
<dbReference type="InterPro" id="IPR011009">
    <property type="entry name" value="Kinase-like_dom_sf"/>
</dbReference>
<evidence type="ECO:0000256" key="5">
    <source>
        <dbReference type="ARBA" id="ARBA00022777"/>
    </source>
</evidence>
<dbReference type="CDD" id="cd14014">
    <property type="entry name" value="STKc_PknB_like"/>
    <property type="match status" value="1"/>
</dbReference>
<sequence>MTAPASTAPWQPPTDFEEYHLLEPLGRGAMGEVYLARDMLLDRLVAVKFIAGLSPKDGQRERFRNEARAIARVQHPNVVGIYRVGEVLRRPYLVSEFVRGQSLDKLSVPLPWTRVLTIGIGIARGLAAAHRRGVVHRDLKPANAMLAEDGETKLLDFGVAKLLDAAAGLTEAPRTPALEALRPLPGDEALEASTADLVRTADSTPPTADPAVPQPPGAPGLKTGLVGTPSYMAPETWRGAPASPRGDVYSFGVMLYELCSGVLPFRADTVQVLRELVLQGPYRPLAEAAPQVDPAFAAIIDRCLSREPSARYASGDALREALEALRESTGDAAPSNEPPYPGLHAFSERNRATFSGRAADIRALLDRLRAEPLVLVAGDSGVGKSSLCRAGVLPRVAEGALGFGAWRTCEVLPGRHPLSSLAAALAPFTGGDEATLLSELREAPAELGRRVRAGSESRGVLVLVDQLEELLTLASPEDAERFAVALESLAGGGPKLRVLATARGDFLARLASLPGLGEVLSGGGLYLLQRLTPEGLREAVVAPARGQGFAFESETLVETLVKAGGGDGGLPLLQFALAELWEHRDSARRVIPASALVALGGVDGALARHADGVLSTLLPAERSAARRLLLRLVTAEGTRERRTRAELLGDPGHEERHARAALEALVHGRLVVAREAAGEEAGAGTYELAHEALLVGWDTLRGWLAGDVEQRVLHQRLERSCTEWQRLGRSEDLLWRGPQLTEAERLPPEALGEVERAFLRESRRLLARRRITRVAAVLSLPLVTAAVYGGIRLQELRAREHDIAQSVAVAEQAVTQARQEQERAATLRRDAFAAFDTGHKQEAEATWADALSSADKVERAYGEASTALDTALRRDFGHADVRRRFAEVLFERIQLAEQLRRPALHTELLQRLASVDDTGDVQRRLQAPARLDLESTPSGATVRVERVLQAEGRQRWSPPEALGTTPLRGASLPPGSYRLTLQLPDRPPVLYPVLLERGEQHTARLTLPAAVPDGYVYVPPGRFLYGSADEEAIRRNLVLAQPLHALTTEGYLIGRTEVTFGEWLAFLRTLPSAERNERRPHGTNYFGGIDVVELADGRWEFRMERPGHVYRAREGERVHYPERERRADPDWLRFPVSGISWGDAQAYVAWLDKTGRLPGARLCDDREWERAARGADGRTFPHGDRLEPDDANFDATYGRKSLAFGPDEVGSHPASDSPFGASDFAGNVWEWMRSVTSPDMPTYGGGGFYQDMFTARSLNHGDGEPRLRNPFIGLRVCAPAPPR</sequence>
<dbReference type="InterPro" id="IPR000719">
    <property type="entry name" value="Prot_kinase_dom"/>
</dbReference>
<dbReference type="EC" id="2.7.11.1" evidence="2"/>
<evidence type="ECO:0000259" key="9">
    <source>
        <dbReference type="PROSITE" id="PS50011"/>
    </source>
</evidence>
<proteinExistence type="inferred from homology"/>
<evidence type="ECO:0000313" key="11">
    <source>
        <dbReference type="Proteomes" id="UP000662747"/>
    </source>
</evidence>
<dbReference type="Pfam" id="PF03781">
    <property type="entry name" value="FGE-sulfatase"/>
    <property type="match status" value="1"/>
</dbReference>
<dbReference type="EMBL" id="CP071090">
    <property type="protein sequence ID" value="QSQ20492.1"/>
    <property type="molecule type" value="Genomic_DNA"/>
</dbReference>
<dbReference type="InterPro" id="IPR049052">
    <property type="entry name" value="nSTAND1"/>
</dbReference>
<dbReference type="InterPro" id="IPR025662">
    <property type="entry name" value="Sigma_54_int_dom_ATP-bd_1"/>
</dbReference>
<keyword evidence="5" id="KW-0418">Kinase</keyword>
<dbReference type="InterPro" id="IPR027417">
    <property type="entry name" value="P-loop_NTPase"/>
</dbReference>
<evidence type="ECO:0000256" key="7">
    <source>
        <dbReference type="PROSITE-ProRule" id="PRU10141"/>
    </source>
</evidence>
<dbReference type="RefSeq" id="WP_206722072.1">
    <property type="nucleotide sequence ID" value="NZ_CP071090.1"/>
</dbReference>
<dbReference type="Gene3D" id="3.30.200.20">
    <property type="entry name" value="Phosphorylase Kinase, domain 1"/>
    <property type="match status" value="1"/>
</dbReference>
<protein>
    <recommendedName>
        <fullName evidence="2">non-specific serine/threonine protein kinase</fullName>
        <ecNumber evidence="2">2.7.11.1</ecNumber>
    </recommendedName>
</protein>
<name>A0ABX7NNQ2_9BACT</name>